<reference evidence="3" key="1">
    <citation type="journal article" date="2015" name="PLoS Genet.">
        <title>The dynamic genome and transcriptome of the human fungal pathogen Blastomyces and close relative Emmonsia.</title>
        <authorList>
            <person name="Munoz J.F."/>
            <person name="Gauthier G.M."/>
            <person name="Desjardins C.A."/>
            <person name="Gallo J.E."/>
            <person name="Holder J."/>
            <person name="Sullivan T.D."/>
            <person name="Marty A.J."/>
            <person name="Carmen J.C."/>
            <person name="Chen Z."/>
            <person name="Ding L."/>
            <person name="Gujja S."/>
            <person name="Magrini V."/>
            <person name="Misas E."/>
            <person name="Mitreva M."/>
            <person name="Priest M."/>
            <person name="Saif S."/>
            <person name="Whiston E.A."/>
            <person name="Young S."/>
            <person name="Zeng Q."/>
            <person name="Goldman W.E."/>
            <person name="Mardis E.R."/>
            <person name="Taylor J.W."/>
            <person name="McEwen J.G."/>
            <person name="Clay O.K."/>
            <person name="Klein B.S."/>
            <person name="Cuomo C.A."/>
        </authorList>
    </citation>
    <scope>NUCLEOTIDE SEQUENCE [LARGE SCALE GENOMIC DNA]</scope>
    <source>
        <strain evidence="3">SLH14081</strain>
    </source>
</reference>
<dbReference type="AlphaFoldDB" id="A0A179UAG1"/>
<feature type="transmembrane region" description="Helical" evidence="1">
    <location>
        <begin position="20"/>
        <end position="41"/>
    </location>
</feature>
<dbReference type="GeneID" id="42528409"/>
<keyword evidence="1" id="KW-1133">Transmembrane helix</keyword>
<keyword evidence="1" id="KW-0812">Transmembrane</keyword>
<keyword evidence="3" id="KW-1185">Reference proteome</keyword>
<gene>
    <name evidence="2" type="ORF">BDBG_16214</name>
</gene>
<name>A0A179UAG1_BLAGS</name>
<evidence type="ECO:0000313" key="3">
    <source>
        <dbReference type="Proteomes" id="UP000002038"/>
    </source>
</evidence>
<feature type="non-terminal residue" evidence="2">
    <location>
        <position position="1"/>
    </location>
</feature>
<protein>
    <submittedName>
        <fullName evidence="2">Uncharacterized protein</fullName>
    </submittedName>
</protein>
<keyword evidence="1" id="KW-0472">Membrane</keyword>
<feature type="non-terminal residue" evidence="2">
    <location>
        <position position="77"/>
    </location>
</feature>
<dbReference type="KEGG" id="bgh:BDBG_16214"/>
<dbReference type="RefSeq" id="XP_031576097.1">
    <property type="nucleotide sequence ID" value="XM_031724210.1"/>
</dbReference>
<evidence type="ECO:0000256" key="1">
    <source>
        <dbReference type="SAM" id="Phobius"/>
    </source>
</evidence>
<accession>A0A179UAG1</accession>
<sequence length="77" mass="8972">LSSLILSVKSMREIIDFSVLLLISFNVYFLNIHIFTFIQIYTDYLLDNIKTITYHSCVTLTVRDTQLIINIVKTLKS</sequence>
<organism evidence="2 3">
    <name type="scientific">Blastomyces gilchristii (strain SLH14081)</name>
    <name type="common">Blastomyces dermatitidis</name>
    <dbReference type="NCBI Taxonomy" id="559298"/>
    <lineage>
        <taxon>Eukaryota</taxon>
        <taxon>Fungi</taxon>
        <taxon>Dikarya</taxon>
        <taxon>Ascomycota</taxon>
        <taxon>Pezizomycotina</taxon>
        <taxon>Eurotiomycetes</taxon>
        <taxon>Eurotiomycetidae</taxon>
        <taxon>Onygenales</taxon>
        <taxon>Ajellomycetaceae</taxon>
        <taxon>Blastomyces</taxon>
    </lineage>
</organism>
<dbReference type="Proteomes" id="UP000002038">
    <property type="component" value="Unassembled WGS sequence"/>
</dbReference>
<dbReference type="EMBL" id="GG657448">
    <property type="protein sequence ID" value="OAT04298.1"/>
    <property type="molecule type" value="Genomic_DNA"/>
</dbReference>
<evidence type="ECO:0000313" key="2">
    <source>
        <dbReference type="EMBL" id="OAT04298.1"/>
    </source>
</evidence>
<dbReference type="VEuPathDB" id="FungiDB:BDBG_16214"/>
<proteinExistence type="predicted"/>